<comment type="caution">
    <text evidence="3">The sequence shown here is derived from an EMBL/GenBank/DDBJ whole genome shotgun (WGS) entry which is preliminary data.</text>
</comment>
<dbReference type="SUPFAM" id="SSF57701">
    <property type="entry name" value="Zn2/Cys6 DNA-binding domain"/>
    <property type="match status" value="1"/>
</dbReference>
<evidence type="ECO:0000256" key="1">
    <source>
        <dbReference type="ARBA" id="ARBA00023242"/>
    </source>
</evidence>
<dbReference type="GO" id="GO:0000981">
    <property type="term" value="F:DNA-binding transcription factor activity, RNA polymerase II-specific"/>
    <property type="evidence" value="ECO:0007669"/>
    <property type="project" value="InterPro"/>
</dbReference>
<dbReference type="Proteomes" id="UP000624244">
    <property type="component" value="Unassembled WGS sequence"/>
</dbReference>
<feature type="domain" description="Zn(2)-C6 fungal-type" evidence="2">
    <location>
        <begin position="10"/>
        <end position="38"/>
    </location>
</feature>
<organism evidence="3 4">
    <name type="scientific">Cochliobolus sativus</name>
    <name type="common">Common root rot and spot blotch fungus</name>
    <name type="synonym">Bipolaris sorokiniana</name>
    <dbReference type="NCBI Taxonomy" id="45130"/>
    <lineage>
        <taxon>Eukaryota</taxon>
        <taxon>Fungi</taxon>
        <taxon>Dikarya</taxon>
        <taxon>Ascomycota</taxon>
        <taxon>Pezizomycotina</taxon>
        <taxon>Dothideomycetes</taxon>
        <taxon>Pleosporomycetidae</taxon>
        <taxon>Pleosporales</taxon>
        <taxon>Pleosporineae</taxon>
        <taxon>Pleosporaceae</taxon>
        <taxon>Bipolaris</taxon>
    </lineage>
</organism>
<dbReference type="PROSITE" id="PS00463">
    <property type="entry name" value="ZN2_CY6_FUNGAL_1"/>
    <property type="match status" value="1"/>
</dbReference>
<dbReference type="InterPro" id="IPR001138">
    <property type="entry name" value="Zn2Cys6_DnaBD"/>
</dbReference>
<dbReference type="SMART" id="SM00066">
    <property type="entry name" value="GAL4"/>
    <property type="match status" value="1"/>
</dbReference>
<dbReference type="PANTHER" id="PTHR38111:SF11">
    <property type="entry name" value="TRANSCRIPTION FACTOR DOMAIN-CONTAINING PROTEIN-RELATED"/>
    <property type="match status" value="1"/>
</dbReference>
<gene>
    <name evidence="3" type="ORF">GGP41_006075</name>
</gene>
<dbReference type="PROSITE" id="PS50048">
    <property type="entry name" value="ZN2_CY6_FUNGAL_2"/>
    <property type="match status" value="1"/>
</dbReference>
<dbReference type="EMBL" id="WNKQ01000009">
    <property type="protein sequence ID" value="KAF5849133.1"/>
    <property type="molecule type" value="Genomic_DNA"/>
</dbReference>
<proteinExistence type="predicted"/>
<dbReference type="InterPro" id="IPR036864">
    <property type="entry name" value="Zn2-C6_fun-type_DNA-bd_sf"/>
</dbReference>
<dbReference type="GO" id="GO:0008270">
    <property type="term" value="F:zinc ion binding"/>
    <property type="evidence" value="ECO:0007669"/>
    <property type="project" value="InterPro"/>
</dbReference>
<evidence type="ECO:0000313" key="3">
    <source>
        <dbReference type="EMBL" id="KAF5849133.1"/>
    </source>
</evidence>
<protein>
    <recommendedName>
        <fullName evidence="2">Zn(2)-C6 fungal-type domain-containing protein</fullName>
    </recommendedName>
</protein>
<dbReference type="Pfam" id="PF11951">
    <property type="entry name" value="Fungal_trans_2"/>
    <property type="match status" value="1"/>
</dbReference>
<keyword evidence="1" id="KW-0539">Nucleus</keyword>
<dbReference type="AlphaFoldDB" id="A0A8H5ZJX6"/>
<dbReference type="Pfam" id="PF00172">
    <property type="entry name" value="Zn_clus"/>
    <property type="match status" value="1"/>
</dbReference>
<dbReference type="PANTHER" id="PTHR38111">
    <property type="entry name" value="ZN(2)-C6 FUNGAL-TYPE DOMAIN-CONTAINING PROTEIN-RELATED"/>
    <property type="match status" value="1"/>
</dbReference>
<name>A0A8H5ZJX6_COCSA</name>
<dbReference type="InterPro" id="IPR053178">
    <property type="entry name" value="Osmoadaptation_assoc"/>
</dbReference>
<accession>A0A8H5ZJX6</accession>
<sequence length="509" mass="57436">MVGVPGRSKGCVDCRKRKKGCDLVQPECGQCKGRGIKCGGYDSDRIFIYQQGALSRVAALKTDRCATVKTSPTQPDLHDHQVVHHSKSTFAVQRCDARPTPVNLMLPQGLTKMAYSERTVAAFLEMYSPAGKIRNTNVDARELFNLLPLLSTRDEALQMATLAVSMTQLGITTGNESLTRHGRTLYGKALKETAMALRNPARASSKSLLIVPRIMGLFDMLYGAEPDSSNQAKSWLSHAEGELAMIISRGPEAFAVDDAAHMFFTTSRYRLLGPAIRARKPTIFDAQDWKTLPWKGRTKSYEDALMDIMCGIPELLWSVDKLQFTSLDTIEKEKLKLHTLSKCWTMHFQLENWKSADPDSIYTPTFVDLYTILSFPNIDIACLTVRYWLICLFLYSSLDIASGIDPATDYSLSHPDRPHPRPFARMITRSVDYFMQEKFGVTGLSAMWFPLGNTLFYMNRNRDADEAYIISVMKAWERPKLPSAMREFLKSFRMTVDLRTLSARPLCEL</sequence>
<evidence type="ECO:0000313" key="4">
    <source>
        <dbReference type="Proteomes" id="UP000624244"/>
    </source>
</evidence>
<evidence type="ECO:0000259" key="2">
    <source>
        <dbReference type="PROSITE" id="PS50048"/>
    </source>
</evidence>
<dbReference type="Gene3D" id="4.10.240.10">
    <property type="entry name" value="Zn(2)-C6 fungal-type DNA-binding domain"/>
    <property type="match status" value="1"/>
</dbReference>
<dbReference type="CDD" id="cd00067">
    <property type="entry name" value="GAL4"/>
    <property type="match status" value="1"/>
</dbReference>
<dbReference type="InterPro" id="IPR021858">
    <property type="entry name" value="Fun_TF"/>
</dbReference>
<reference evidence="3" key="1">
    <citation type="submission" date="2019-11" db="EMBL/GenBank/DDBJ databases">
        <title>Bipolaris sorokiniana Genome sequencing.</title>
        <authorList>
            <person name="Wang H."/>
        </authorList>
    </citation>
    <scope>NUCLEOTIDE SEQUENCE</scope>
</reference>